<dbReference type="GO" id="GO:0005524">
    <property type="term" value="F:ATP binding"/>
    <property type="evidence" value="ECO:0007669"/>
    <property type="project" value="UniProtKB-UniRule"/>
</dbReference>
<dbReference type="Gene3D" id="3.40.50.300">
    <property type="entry name" value="P-loop containing nucleotide triphosphate hydrolases"/>
    <property type="match status" value="1"/>
</dbReference>
<reference evidence="9 10" key="1">
    <citation type="submission" date="2017-06" db="EMBL/GenBank/DDBJ databases">
        <authorList>
            <consortium name="Pathogen Informatics"/>
        </authorList>
    </citation>
    <scope>NUCLEOTIDE SEQUENCE [LARGE SCALE GENOMIC DNA]</scope>
    <source>
        <strain evidence="9 10">NCTC10570</strain>
    </source>
</reference>
<dbReference type="Gene3D" id="3.10.20.30">
    <property type="match status" value="1"/>
</dbReference>
<dbReference type="GO" id="GO:0016887">
    <property type="term" value="F:ATP hydrolysis activity"/>
    <property type="evidence" value="ECO:0007669"/>
    <property type="project" value="UniProtKB-UniRule"/>
</dbReference>
<feature type="domain" description="OBG-type G" evidence="7">
    <location>
        <begin position="4"/>
        <end position="261"/>
    </location>
</feature>
<dbReference type="InterPro" id="IPR023192">
    <property type="entry name" value="TGS-like_dom_sf"/>
</dbReference>
<dbReference type="FunFam" id="1.10.150.300:FF:000001">
    <property type="entry name" value="Ribosome-binding ATPase YchF"/>
    <property type="match status" value="1"/>
</dbReference>
<dbReference type="CDD" id="cd01900">
    <property type="entry name" value="YchF"/>
    <property type="match status" value="1"/>
</dbReference>
<dbReference type="OrthoDB" id="9807318at2"/>
<feature type="binding site" evidence="6">
    <location>
        <begin position="13"/>
        <end position="18"/>
    </location>
    <ligand>
        <name>ATP</name>
        <dbReference type="ChEBI" id="CHEBI:30616"/>
    </ligand>
</feature>
<gene>
    <name evidence="9" type="primary">engD</name>
    <name evidence="6" type="synonym">ychF</name>
    <name evidence="9" type="ORF">SAMEA4364220_01275</name>
</gene>
<keyword evidence="5" id="KW-0460">Magnesium</keyword>
<evidence type="ECO:0000313" key="9">
    <source>
        <dbReference type="EMBL" id="SNV00254.1"/>
    </source>
</evidence>
<dbReference type="InterPro" id="IPR006073">
    <property type="entry name" value="GTP-bd"/>
</dbReference>
<sequence>MSNLEVGIVGLPNVGKSTLFNAITKAGAEAANYPFCTIEPNVGVVDVPDERLKVLHEMYNSKKTTPASVSFVDIAGLVKGASHGEGLGNKFLSHIRQVDAVAHVVRCFESGDITHVEGSVDPIRDIEIINTELCLADLETVEKRLDRVVRTAKSGSKEARAEEAVLEKVKSVIEDAVPARQAGLNEDELALIKDLNLLTLKPTLYVANVGEDEAATADTENKYVAKVKEYAAKENAVVVTISAKVESEIAELDEDEAKEFLADLGLDESGLNKLIKAAFRLLGLMTFLTAGEDECRAWTIKIGTKAPQAAGKIHSDIERGFIRAEIVSYDDLVAAGSVAVAREKGQVRVEGKDYVMQDGDVTHFRFNV</sequence>
<dbReference type="EMBL" id="LT906446">
    <property type="protein sequence ID" value="SNV00254.1"/>
    <property type="molecule type" value="Genomic_DNA"/>
</dbReference>
<keyword evidence="4 6" id="KW-0067">ATP-binding</keyword>
<dbReference type="SUPFAM" id="SSF81271">
    <property type="entry name" value="TGS-like"/>
    <property type="match status" value="1"/>
</dbReference>
<dbReference type="InterPro" id="IPR012675">
    <property type="entry name" value="Beta-grasp_dom_sf"/>
</dbReference>
<evidence type="ECO:0000313" key="10">
    <source>
        <dbReference type="Proteomes" id="UP000215383"/>
    </source>
</evidence>
<dbReference type="HAMAP" id="MF_00944">
    <property type="entry name" value="YchF_OLA1_ATPase"/>
    <property type="match status" value="1"/>
</dbReference>
<dbReference type="InterPro" id="IPR004396">
    <property type="entry name" value="ATPase_YchF/OLA1"/>
</dbReference>
<organism evidence="9 10">
    <name type="scientific">Megamonas hypermegale</name>
    <dbReference type="NCBI Taxonomy" id="158847"/>
    <lineage>
        <taxon>Bacteria</taxon>
        <taxon>Bacillati</taxon>
        <taxon>Bacillota</taxon>
        <taxon>Negativicutes</taxon>
        <taxon>Selenomonadales</taxon>
        <taxon>Selenomonadaceae</taxon>
        <taxon>Megamonas</taxon>
    </lineage>
</organism>
<dbReference type="Gene3D" id="1.10.150.300">
    <property type="entry name" value="TGS-like domain"/>
    <property type="match status" value="1"/>
</dbReference>
<dbReference type="eggNOG" id="COG0012">
    <property type="taxonomic scope" value="Bacteria"/>
</dbReference>
<name>A0A239TTR6_9FIRM</name>
<comment type="function">
    <text evidence="6">ATPase that binds to both the 70S ribosome and the 50S ribosomal subunit in a nucleotide-independent manner.</text>
</comment>
<dbReference type="PROSITE" id="PS51880">
    <property type="entry name" value="TGS"/>
    <property type="match status" value="1"/>
</dbReference>
<dbReference type="InterPro" id="IPR031167">
    <property type="entry name" value="G_OBG"/>
</dbReference>
<dbReference type="RefSeq" id="WP_027890338.1">
    <property type="nucleotide sequence ID" value="NZ_CASFMS010000003.1"/>
</dbReference>
<dbReference type="GeneID" id="78507277"/>
<dbReference type="PANTHER" id="PTHR23305:SF18">
    <property type="entry name" value="OBG-TYPE G DOMAIN-CONTAINING PROTEIN"/>
    <property type="match status" value="1"/>
</dbReference>
<proteinExistence type="inferred from homology"/>
<evidence type="ECO:0000259" key="7">
    <source>
        <dbReference type="PROSITE" id="PS51710"/>
    </source>
</evidence>
<keyword evidence="2" id="KW-0479">Metal-binding</keyword>
<dbReference type="CDD" id="cd04867">
    <property type="entry name" value="TGS_YchF_OLA1"/>
    <property type="match status" value="1"/>
</dbReference>
<evidence type="ECO:0000256" key="3">
    <source>
        <dbReference type="ARBA" id="ARBA00022741"/>
    </source>
</evidence>
<dbReference type="PRINTS" id="PR00326">
    <property type="entry name" value="GTP1OBG"/>
</dbReference>
<protein>
    <recommendedName>
        <fullName evidence="6">Ribosome-binding ATPase YchF</fullName>
    </recommendedName>
</protein>
<dbReference type="InterPro" id="IPR004095">
    <property type="entry name" value="TGS"/>
</dbReference>
<dbReference type="GO" id="GO:0005525">
    <property type="term" value="F:GTP binding"/>
    <property type="evidence" value="ECO:0007669"/>
    <property type="project" value="InterPro"/>
</dbReference>
<dbReference type="InterPro" id="IPR012676">
    <property type="entry name" value="TGS-like"/>
</dbReference>
<dbReference type="GO" id="GO:0043023">
    <property type="term" value="F:ribosomal large subunit binding"/>
    <property type="evidence" value="ECO:0007669"/>
    <property type="project" value="UniProtKB-UniRule"/>
</dbReference>
<dbReference type="NCBIfam" id="TIGR00092">
    <property type="entry name" value="redox-regulated ATPase YchF"/>
    <property type="match status" value="1"/>
</dbReference>
<feature type="domain" description="TGS" evidence="8">
    <location>
        <begin position="283"/>
        <end position="366"/>
    </location>
</feature>
<dbReference type="PIRSF" id="PIRSF006641">
    <property type="entry name" value="CHP00092"/>
    <property type="match status" value="1"/>
</dbReference>
<dbReference type="PROSITE" id="PS51710">
    <property type="entry name" value="G_OBG"/>
    <property type="match status" value="1"/>
</dbReference>
<dbReference type="GO" id="GO:0005737">
    <property type="term" value="C:cytoplasm"/>
    <property type="evidence" value="ECO:0007669"/>
    <property type="project" value="TreeGrafter"/>
</dbReference>
<dbReference type="GO" id="GO:0046872">
    <property type="term" value="F:metal ion binding"/>
    <property type="evidence" value="ECO:0007669"/>
    <property type="project" value="UniProtKB-KW"/>
</dbReference>
<keyword evidence="10" id="KW-1185">Reference proteome</keyword>
<evidence type="ECO:0000256" key="4">
    <source>
        <dbReference type="ARBA" id="ARBA00022840"/>
    </source>
</evidence>
<dbReference type="InterPro" id="IPR027417">
    <property type="entry name" value="P-loop_NTPase"/>
</dbReference>
<dbReference type="InterPro" id="IPR041706">
    <property type="entry name" value="YchF_N"/>
</dbReference>
<comment type="cofactor">
    <cofactor evidence="1">
        <name>Mg(2+)</name>
        <dbReference type="ChEBI" id="CHEBI:18420"/>
    </cofactor>
</comment>
<dbReference type="AlphaFoldDB" id="A0A239TTR6"/>
<dbReference type="InterPro" id="IPR013029">
    <property type="entry name" value="YchF_C"/>
</dbReference>
<dbReference type="Pfam" id="PF06071">
    <property type="entry name" value="YchF-GTPase_C"/>
    <property type="match status" value="1"/>
</dbReference>
<evidence type="ECO:0000256" key="1">
    <source>
        <dbReference type="ARBA" id="ARBA00001946"/>
    </source>
</evidence>
<evidence type="ECO:0000259" key="8">
    <source>
        <dbReference type="PROSITE" id="PS51880"/>
    </source>
</evidence>
<dbReference type="PANTHER" id="PTHR23305">
    <property type="entry name" value="OBG GTPASE FAMILY"/>
    <property type="match status" value="1"/>
</dbReference>
<keyword evidence="3 6" id="KW-0547">Nucleotide-binding</keyword>
<accession>A0A239TTR6</accession>
<evidence type="ECO:0000256" key="6">
    <source>
        <dbReference type="HAMAP-Rule" id="MF_00944"/>
    </source>
</evidence>
<dbReference type="FunFam" id="3.10.20.30:FF:000001">
    <property type="entry name" value="Ribosome-binding ATPase YchF"/>
    <property type="match status" value="1"/>
</dbReference>
<dbReference type="SUPFAM" id="SSF52540">
    <property type="entry name" value="P-loop containing nucleoside triphosphate hydrolases"/>
    <property type="match status" value="1"/>
</dbReference>
<dbReference type="Pfam" id="PF01926">
    <property type="entry name" value="MMR_HSR1"/>
    <property type="match status" value="1"/>
</dbReference>
<evidence type="ECO:0000256" key="5">
    <source>
        <dbReference type="ARBA" id="ARBA00022842"/>
    </source>
</evidence>
<evidence type="ECO:0000256" key="2">
    <source>
        <dbReference type="ARBA" id="ARBA00022723"/>
    </source>
</evidence>
<dbReference type="Proteomes" id="UP000215383">
    <property type="component" value="Chromosome 1"/>
</dbReference>
<comment type="similarity">
    <text evidence="6">Belongs to the TRAFAC class OBG-HflX-like GTPase superfamily. OBG GTPase family. YchF/OLA1 subfamily.</text>
</comment>